<evidence type="ECO:0000313" key="5">
    <source>
        <dbReference type="Proteomes" id="UP000319976"/>
    </source>
</evidence>
<dbReference type="Gene3D" id="2.60.120.560">
    <property type="entry name" value="Exo-inulinase, domain 1"/>
    <property type="match status" value="1"/>
</dbReference>
<sequence precursor="true">MKIHKLSHRSALTTVALFMFAAILCGCSKTVDEPVEPAVTEETAESSSTMAATDHSEAPPSSKTADESPSKAQQLFNGETLSGWRGDDRFWSVKDGVIVGTFPVEAPPEANTFLIWDGEVSDFELTLKFRITGNEDWANSGVQYRSSAKPKHGEFALGGYQADIDLGGKYIGILYEEKGRGILSQRTLEGEFPNHIGEWNDYRVIANGPKLTHEINGVTVMEYTEEDAEKGATKGLLGLQLHRPPAGKAMTIEFKDIELTE</sequence>
<dbReference type="RefSeq" id="WP_145260108.1">
    <property type="nucleotide sequence ID" value="NZ_CP036316.1"/>
</dbReference>
<dbReference type="Proteomes" id="UP000319976">
    <property type="component" value="Chromosome"/>
</dbReference>
<dbReference type="KEGG" id="chya:V22_08590"/>
<dbReference type="PROSITE" id="PS51257">
    <property type="entry name" value="PROKAR_LIPOPROTEIN"/>
    <property type="match status" value="1"/>
</dbReference>
<gene>
    <name evidence="4" type="ORF">V22_08590</name>
</gene>
<accession>A0A517T5H3</accession>
<proteinExistence type="predicted"/>
<feature type="domain" description="3-keto-alpha-glucoside-1,2-lyase/3-keto-2-hydroxy-glucal hydratase" evidence="3">
    <location>
        <begin position="72"/>
        <end position="259"/>
    </location>
</feature>
<name>A0A517T5H3_9PLAN</name>
<evidence type="ECO:0000256" key="1">
    <source>
        <dbReference type="SAM" id="MobiDB-lite"/>
    </source>
</evidence>
<feature type="region of interest" description="Disordered" evidence="1">
    <location>
        <begin position="36"/>
        <end position="71"/>
    </location>
</feature>
<keyword evidence="5" id="KW-1185">Reference proteome</keyword>
<reference evidence="4 5" key="1">
    <citation type="submission" date="2019-02" db="EMBL/GenBank/DDBJ databases">
        <title>Deep-cultivation of Planctomycetes and their phenomic and genomic characterization uncovers novel biology.</title>
        <authorList>
            <person name="Wiegand S."/>
            <person name="Jogler M."/>
            <person name="Boedeker C."/>
            <person name="Pinto D."/>
            <person name="Vollmers J."/>
            <person name="Rivas-Marin E."/>
            <person name="Kohn T."/>
            <person name="Peeters S.H."/>
            <person name="Heuer A."/>
            <person name="Rast P."/>
            <person name="Oberbeckmann S."/>
            <person name="Bunk B."/>
            <person name="Jeske O."/>
            <person name="Meyerdierks A."/>
            <person name="Storesund J.E."/>
            <person name="Kallscheuer N."/>
            <person name="Luecker S."/>
            <person name="Lage O.M."/>
            <person name="Pohl T."/>
            <person name="Merkel B.J."/>
            <person name="Hornburger P."/>
            <person name="Mueller R.-W."/>
            <person name="Bruemmer F."/>
            <person name="Labrenz M."/>
            <person name="Spormann A.M."/>
            <person name="Op den Camp H."/>
            <person name="Overmann J."/>
            <person name="Amann R."/>
            <person name="Jetten M.S.M."/>
            <person name="Mascher T."/>
            <person name="Medema M.H."/>
            <person name="Devos D.P."/>
            <person name="Kaster A.-K."/>
            <person name="Ovreas L."/>
            <person name="Rohde M."/>
            <person name="Galperin M.Y."/>
            <person name="Jogler C."/>
        </authorList>
    </citation>
    <scope>NUCLEOTIDE SEQUENCE [LARGE SCALE GENOMIC DNA]</scope>
    <source>
        <strain evidence="4 5">V22</strain>
    </source>
</reference>
<dbReference type="AlphaFoldDB" id="A0A517T5H3"/>
<dbReference type="EMBL" id="CP036316">
    <property type="protein sequence ID" value="QDT63635.1"/>
    <property type="molecule type" value="Genomic_DNA"/>
</dbReference>
<protein>
    <recommendedName>
        <fullName evidence="3">3-keto-alpha-glucoside-1,2-lyase/3-keto-2-hydroxy-glucal hydratase domain-containing protein</fullName>
    </recommendedName>
</protein>
<evidence type="ECO:0000256" key="2">
    <source>
        <dbReference type="SAM" id="SignalP"/>
    </source>
</evidence>
<dbReference type="OrthoDB" id="272468at2"/>
<feature type="signal peptide" evidence="2">
    <location>
        <begin position="1"/>
        <end position="21"/>
    </location>
</feature>
<dbReference type="GO" id="GO:0016787">
    <property type="term" value="F:hydrolase activity"/>
    <property type="evidence" value="ECO:0007669"/>
    <property type="project" value="InterPro"/>
</dbReference>
<keyword evidence="2" id="KW-0732">Signal</keyword>
<organism evidence="4 5">
    <name type="scientific">Calycomorphotria hydatis</name>
    <dbReference type="NCBI Taxonomy" id="2528027"/>
    <lineage>
        <taxon>Bacteria</taxon>
        <taxon>Pseudomonadati</taxon>
        <taxon>Planctomycetota</taxon>
        <taxon>Planctomycetia</taxon>
        <taxon>Planctomycetales</taxon>
        <taxon>Planctomycetaceae</taxon>
        <taxon>Calycomorphotria</taxon>
    </lineage>
</organism>
<feature type="chain" id="PRO_5021948465" description="3-keto-alpha-glucoside-1,2-lyase/3-keto-2-hydroxy-glucal hydratase domain-containing protein" evidence="2">
    <location>
        <begin position="22"/>
        <end position="261"/>
    </location>
</feature>
<evidence type="ECO:0000259" key="3">
    <source>
        <dbReference type="Pfam" id="PF06439"/>
    </source>
</evidence>
<dbReference type="InterPro" id="IPR010496">
    <property type="entry name" value="AL/BT2_dom"/>
</dbReference>
<evidence type="ECO:0000313" key="4">
    <source>
        <dbReference type="EMBL" id="QDT63635.1"/>
    </source>
</evidence>
<dbReference type="Pfam" id="PF06439">
    <property type="entry name" value="3keto-disac_hyd"/>
    <property type="match status" value="1"/>
</dbReference>